<keyword evidence="1" id="KW-0472">Membrane</keyword>
<proteinExistence type="predicted"/>
<comment type="caution">
    <text evidence="2">The sequence shown here is derived from an EMBL/GenBank/DDBJ whole genome shotgun (WGS) entry which is preliminary data.</text>
</comment>
<dbReference type="AlphaFoldDB" id="A0AAD7G0I2"/>
<sequence>MTGPGNSPFSVTLDNGPSMNYTATKQSNQPQVLLYTAMDLSPGSHVVKVAYEPSIANQIFAIDYANVYTTPSLKARSASTSSSRGLPMGAVAGIIIAVLFILFILTALSLFIRRRRLIKRRKARPSFESPMVQSARGDCRVSCACTHAMVSCRQLSLKWVGLFERKSCCQHAIRAHCALRVLG</sequence>
<keyword evidence="1" id="KW-0812">Transmembrane</keyword>
<reference evidence="2" key="1">
    <citation type="submission" date="2023-03" db="EMBL/GenBank/DDBJ databases">
        <title>Massive genome expansion in bonnet fungi (Mycena s.s.) driven by repeated elements and novel gene families across ecological guilds.</title>
        <authorList>
            <consortium name="Lawrence Berkeley National Laboratory"/>
            <person name="Harder C.B."/>
            <person name="Miyauchi S."/>
            <person name="Viragh M."/>
            <person name="Kuo A."/>
            <person name="Thoen E."/>
            <person name="Andreopoulos B."/>
            <person name="Lu D."/>
            <person name="Skrede I."/>
            <person name="Drula E."/>
            <person name="Henrissat B."/>
            <person name="Morin E."/>
            <person name="Kohler A."/>
            <person name="Barry K."/>
            <person name="LaButti K."/>
            <person name="Morin E."/>
            <person name="Salamov A."/>
            <person name="Lipzen A."/>
            <person name="Mereny Z."/>
            <person name="Hegedus B."/>
            <person name="Baldrian P."/>
            <person name="Stursova M."/>
            <person name="Weitz H."/>
            <person name="Taylor A."/>
            <person name="Grigoriev I.V."/>
            <person name="Nagy L.G."/>
            <person name="Martin F."/>
            <person name="Kauserud H."/>
        </authorList>
    </citation>
    <scope>NUCLEOTIDE SEQUENCE</scope>
    <source>
        <strain evidence="2">9284</strain>
    </source>
</reference>
<dbReference type="Proteomes" id="UP001221142">
    <property type="component" value="Unassembled WGS sequence"/>
</dbReference>
<gene>
    <name evidence="2" type="ORF">FB45DRAFT_196999</name>
</gene>
<accession>A0AAD7G0I2</accession>
<dbReference type="EMBL" id="JARKIF010000002">
    <property type="protein sequence ID" value="KAJ7647360.1"/>
    <property type="molecule type" value="Genomic_DNA"/>
</dbReference>
<protein>
    <submittedName>
        <fullName evidence="2">Uncharacterized protein</fullName>
    </submittedName>
</protein>
<keyword evidence="3" id="KW-1185">Reference proteome</keyword>
<name>A0AAD7G0I2_9AGAR</name>
<organism evidence="2 3">
    <name type="scientific">Roridomyces roridus</name>
    <dbReference type="NCBI Taxonomy" id="1738132"/>
    <lineage>
        <taxon>Eukaryota</taxon>
        <taxon>Fungi</taxon>
        <taxon>Dikarya</taxon>
        <taxon>Basidiomycota</taxon>
        <taxon>Agaricomycotina</taxon>
        <taxon>Agaricomycetes</taxon>
        <taxon>Agaricomycetidae</taxon>
        <taxon>Agaricales</taxon>
        <taxon>Marasmiineae</taxon>
        <taxon>Mycenaceae</taxon>
        <taxon>Roridomyces</taxon>
    </lineage>
</organism>
<evidence type="ECO:0000256" key="1">
    <source>
        <dbReference type="SAM" id="Phobius"/>
    </source>
</evidence>
<evidence type="ECO:0000313" key="2">
    <source>
        <dbReference type="EMBL" id="KAJ7647360.1"/>
    </source>
</evidence>
<keyword evidence="1" id="KW-1133">Transmembrane helix</keyword>
<evidence type="ECO:0000313" key="3">
    <source>
        <dbReference type="Proteomes" id="UP001221142"/>
    </source>
</evidence>
<feature type="transmembrane region" description="Helical" evidence="1">
    <location>
        <begin position="90"/>
        <end position="112"/>
    </location>
</feature>